<proteinExistence type="inferred from homology"/>
<feature type="signal peptide" evidence="4">
    <location>
        <begin position="1"/>
        <end position="33"/>
    </location>
</feature>
<dbReference type="GO" id="GO:0009254">
    <property type="term" value="P:peptidoglycan turnover"/>
    <property type="evidence" value="ECO:0007669"/>
    <property type="project" value="TreeGrafter"/>
</dbReference>
<evidence type="ECO:0000259" key="5">
    <source>
        <dbReference type="Pfam" id="PF00933"/>
    </source>
</evidence>
<dbReference type="PANTHER" id="PTHR30480:SF16">
    <property type="entry name" value="GLYCOSIDE HYDROLASE FAMILY 3 DOMAIN PROTEIN"/>
    <property type="match status" value="1"/>
</dbReference>
<keyword evidence="7" id="KW-1185">Reference proteome</keyword>
<name>A0A967B5A9_9MICO</name>
<dbReference type="PROSITE" id="PS00775">
    <property type="entry name" value="GLYCOSYL_HYDROL_F3"/>
    <property type="match status" value="1"/>
</dbReference>
<dbReference type="AlphaFoldDB" id="A0A967B5A9"/>
<dbReference type="SUPFAM" id="SSF51445">
    <property type="entry name" value="(Trans)glycosidases"/>
    <property type="match status" value="1"/>
</dbReference>
<evidence type="ECO:0000256" key="2">
    <source>
        <dbReference type="ARBA" id="ARBA00022801"/>
    </source>
</evidence>
<feature type="chain" id="PRO_5039520430" evidence="4">
    <location>
        <begin position="34"/>
        <end position="417"/>
    </location>
</feature>
<dbReference type="RefSeq" id="WP_166193367.1">
    <property type="nucleotide sequence ID" value="NZ_JAAOIV010000002.1"/>
</dbReference>
<keyword evidence="2 6" id="KW-0378">Hydrolase</keyword>
<dbReference type="GO" id="GO:0005975">
    <property type="term" value="P:carbohydrate metabolic process"/>
    <property type="evidence" value="ECO:0007669"/>
    <property type="project" value="InterPro"/>
</dbReference>
<feature type="domain" description="Glycoside hydrolase family 3 N-terminal" evidence="5">
    <location>
        <begin position="78"/>
        <end position="375"/>
    </location>
</feature>
<organism evidence="6 7">
    <name type="scientific">Metallococcus carri</name>
    <dbReference type="NCBI Taxonomy" id="1656884"/>
    <lineage>
        <taxon>Bacteria</taxon>
        <taxon>Bacillati</taxon>
        <taxon>Actinomycetota</taxon>
        <taxon>Actinomycetes</taxon>
        <taxon>Micrococcales</taxon>
        <taxon>Dermacoccaceae</taxon>
        <taxon>Metallococcus</taxon>
    </lineage>
</organism>
<dbReference type="InterPro" id="IPR017853">
    <property type="entry name" value="GH"/>
</dbReference>
<dbReference type="Gene3D" id="3.20.20.300">
    <property type="entry name" value="Glycoside hydrolase, family 3, N-terminal domain"/>
    <property type="match status" value="1"/>
</dbReference>
<gene>
    <name evidence="6" type="ORF">G9U51_03740</name>
</gene>
<protein>
    <submittedName>
        <fullName evidence="6">Glycoside hydrolase family 3 protein</fullName>
    </submittedName>
</protein>
<evidence type="ECO:0000313" key="6">
    <source>
        <dbReference type="EMBL" id="NHN54896.1"/>
    </source>
</evidence>
<dbReference type="Proteomes" id="UP000744769">
    <property type="component" value="Unassembled WGS sequence"/>
</dbReference>
<dbReference type="EMBL" id="JAAOIV010000002">
    <property type="protein sequence ID" value="NHN54896.1"/>
    <property type="molecule type" value="Genomic_DNA"/>
</dbReference>
<dbReference type="Pfam" id="PF00933">
    <property type="entry name" value="Glyco_hydro_3"/>
    <property type="match status" value="1"/>
</dbReference>
<evidence type="ECO:0000256" key="4">
    <source>
        <dbReference type="SAM" id="SignalP"/>
    </source>
</evidence>
<dbReference type="GO" id="GO:0004553">
    <property type="term" value="F:hydrolase activity, hydrolyzing O-glycosyl compounds"/>
    <property type="evidence" value="ECO:0007669"/>
    <property type="project" value="InterPro"/>
</dbReference>
<reference evidence="6" key="1">
    <citation type="submission" date="2020-03" db="EMBL/GenBank/DDBJ databases">
        <title>Draft sequencing of Calidifontibacter sp. DB0510.</title>
        <authorList>
            <person name="Kim D.-U."/>
        </authorList>
    </citation>
    <scope>NUCLEOTIDE SEQUENCE</scope>
    <source>
        <strain evidence="6">DB0510</strain>
    </source>
</reference>
<dbReference type="InterPro" id="IPR050226">
    <property type="entry name" value="NagZ_Beta-hexosaminidase"/>
</dbReference>
<dbReference type="InterPro" id="IPR036962">
    <property type="entry name" value="Glyco_hydro_3_N_sf"/>
</dbReference>
<comment type="similarity">
    <text evidence="1">Belongs to the glycosyl hydrolase 3 family.</text>
</comment>
<dbReference type="PANTHER" id="PTHR30480">
    <property type="entry name" value="BETA-HEXOSAMINIDASE-RELATED"/>
    <property type="match status" value="1"/>
</dbReference>
<evidence type="ECO:0000256" key="1">
    <source>
        <dbReference type="ARBA" id="ARBA00005336"/>
    </source>
</evidence>
<keyword evidence="3" id="KW-0326">Glycosidase</keyword>
<evidence type="ECO:0000313" key="7">
    <source>
        <dbReference type="Proteomes" id="UP000744769"/>
    </source>
</evidence>
<evidence type="ECO:0000256" key="3">
    <source>
        <dbReference type="ARBA" id="ARBA00023295"/>
    </source>
</evidence>
<keyword evidence="4" id="KW-0732">Signal</keyword>
<dbReference type="InterPro" id="IPR019800">
    <property type="entry name" value="Glyco_hydro_3_AS"/>
</dbReference>
<sequence>MRERQRGLTSYIEGLVEMSVRRLMAAMSTAAFAVPVFATAGAPSATAASTPPRATGTVPRATGTAACTAEQMAVRTSIETKVGQMFMVGEPAAGGSSTTLGQISTYHVGNIFLSGRSTAGVSATASVSAAARARSTQAATAGIMPFISTDQEGGYVQVLQGPGFSSIPTALTQGTYPDLYYKAQTWAGQLRSAGVNMNLAPVADTVPSWLGRGNPPIGYYYREFGYDSATTQKFSNAFSWGMRAKGVAPTVKHFPGLGLVNANTDTTTSVHDARMTRYGNYSSYLNPFKNAAATGVPFTMVSSAIYDNIDGSQPAVFSSTIVQSMLRSQVGFKGVVMSDDIGAAAAMSPYSYATRATRAVNAGVQLLLTVTPNALPSMYNAVLANARSNATFGYWVNAAALQIYRAKQAYGLLPRTC</sequence>
<comment type="caution">
    <text evidence="6">The sequence shown here is derived from an EMBL/GenBank/DDBJ whole genome shotgun (WGS) entry which is preliminary data.</text>
</comment>
<accession>A0A967B5A9</accession>
<dbReference type="InterPro" id="IPR001764">
    <property type="entry name" value="Glyco_hydro_3_N"/>
</dbReference>